<feature type="transmembrane region" description="Helical" evidence="1">
    <location>
        <begin position="113"/>
        <end position="136"/>
    </location>
</feature>
<evidence type="ECO:0000313" key="3">
    <source>
        <dbReference type="Proteomes" id="UP000499080"/>
    </source>
</evidence>
<reference evidence="2 3" key="1">
    <citation type="journal article" date="2019" name="Sci. Rep.">
        <title>Orb-weaving spider Araneus ventricosus genome elucidates the spidroin gene catalogue.</title>
        <authorList>
            <person name="Kono N."/>
            <person name="Nakamura H."/>
            <person name="Ohtoshi R."/>
            <person name="Moran D.A.P."/>
            <person name="Shinohara A."/>
            <person name="Yoshida Y."/>
            <person name="Fujiwara M."/>
            <person name="Mori M."/>
            <person name="Tomita M."/>
            <person name="Arakawa K."/>
        </authorList>
    </citation>
    <scope>NUCLEOTIDE SEQUENCE [LARGE SCALE GENOMIC DNA]</scope>
</reference>
<keyword evidence="1" id="KW-0472">Membrane</keyword>
<name>A0A4Y2UII7_ARAVE</name>
<keyword evidence="1" id="KW-1133">Transmembrane helix</keyword>
<keyword evidence="3" id="KW-1185">Reference proteome</keyword>
<sequence length="138" mass="15480">MAGYGRLRTQRVKIRGKSLGASDENSSLPFTIVAAHNPHKFSQKYYLPVTLSPSAVVKAKTLDELEKTVEIISGVADKRALRQTSSSKMNVNARHQIEKQFVAASVFWEAQSIFSFLVDLSVIVMHLFMHHVLIFMGF</sequence>
<dbReference type="EMBL" id="BGPR01037158">
    <property type="protein sequence ID" value="GBO12698.1"/>
    <property type="molecule type" value="Genomic_DNA"/>
</dbReference>
<proteinExistence type="predicted"/>
<organism evidence="2 3">
    <name type="scientific">Araneus ventricosus</name>
    <name type="common">Orbweaver spider</name>
    <name type="synonym">Epeira ventricosa</name>
    <dbReference type="NCBI Taxonomy" id="182803"/>
    <lineage>
        <taxon>Eukaryota</taxon>
        <taxon>Metazoa</taxon>
        <taxon>Ecdysozoa</taxon>
        <taxon>Arthropoda</taxon>
        <taxon>Chelicerata</taxon>
        <taxon>Arachnida</taxon>
        <taxon>Araneae</taxon>
        <taxon>Araneomorphae</taxon>
        <taxon>Entelegynae</taxon>
        <taxon>Araneoidea</taxon>
        <taxon>Araneidae</taxon>
        <taxon>Araneus</taxon>
    </lineage>
</organism>
<comment type="caution">
    <text evidence="2">The sequence shown here is derived from an EMBL/GenBank/DDBJ whole genome shotgun (WGS) entry which is preliminary data.</text>
</comment>
<protein>
    <submittedName>
        <fullName evidence="2">Uncharacterized protein</fullName>
    </submittedName>
</protein>
<accession>A0A4Y2UII7</accession>
<evidence type="ECO:0000313" key="2">
    <source>
        <dbReference type="EMBL" id="GBO12698.1"/>
    </source>
</evidence>
<dbReference type="Proteomes" id="UP000499080">
    <property type="component" value="Unassembled WGS sequence"/>
</dbReference>
<gene>
    <name evidence="2" type="ORF">AVEN_103624_1</name>
</gene>
<keyword evidence="1" id="KW-0812">Transmembrane</keyword>
<evidence type="ECO:0000256" key="1">
    <source>
        <dbReference type="SAM" id="Phobius"/>
    </source>
</evidence>
<dbReference type="AlphaFoldDB" id="A0A4Y2UII7"/>